<evidence type="ECO:0000313" key="1">
    <source>
        <dbReference type="EMBL" id="UYV80613.1"/>
    </source>
</evidence>
<protein>
    <submittedName>
        <fullName evidence="1">Uncharacterized protein</fullName>
    </submittedName>
</protein>
<reference evidence="1 2" key="1">
    <citation type="submission" date="2022-01" db="EMBL/GenBank/DDBJ databases">
        <title>A chromosomal length assembly of Cordylochernes scorpioides.</title>
        <authorList>
            <person name="Zeh D."/>
            <person name="Zeh J."/>
        </authorList>
    </citation>
    <scope>NUCLEOTIDE SEQUENCE [LARGE SCALE GENOMIC DNA]</scope>
    <source>
        <strain evidence="1">IN4F17</strain>
        <tissue evidence="1">Whole Body</tissue>
    </source>
</reference>
<dbReference type="Proteomes" id="UP001235939">
    <property type="component" value="Chromosome 19"/>
</dbReference>
<sequence>MALKGRRFDTRESIIADSKKVLKNIPQDAFSKWFRSWERDGNYMAKDKPNLLLANSPGTADSVPERPSFEFQTGEEIYRKSIYRRLNLKNRLKKQTIQNRWQATSMHGANDCCYQRRSSLDELG</sequence>
<dbReference type="EMBL" id="CP092881">
    <property type="protein sequence ID" value="UYV80613.1"/>
    <property type="molecule type" value="Genomic_DNA"/>
</dbReference>
<accession>A0ABY6LHG0</accession>
<name>A0ABY6LHG0_9ARAC</name>
<organism evidence="1 2">
    <name type="scientific">Cordylochernes scorpioides</name>
    <dbReference type="NCBI Taxonomy" id="51811"/>
    <lineage>
        <taxon>Eukaryota</taxon>
        <taxon>Metazoa</taxon>
        <taxon>Ecdysozoa</taxon>
        <taxon>Arthropoda</taxon>
        <taxon>Chelicerata</taxon>
        <taxon>Arachnida</taxon>
        <taxon>Pseudoscorpiones</taxon>
        <taxon>Cheliferoidea</taxon>
        <taxon>Chernetidae</taxon>
        <taxon>Cordylochernes</taxon>
    </lineage>
</organism>
<gene>
    <name evidence="1" type="ORF">LAZ67_19001005</name>
</gene>
<proteinExistence type="predicted"/>
<keyword evidence="2" id="KW-1185">Reference proteome</keyword>
<evidence type="ECO:0000313" key="2">
    <source>
        <dbReference type="Proteomes" id="UP001235939"/>
    </source>
</evidence>